<proteinExistence type="predicted"/>
<comment type="caution">
    <text evidence="3">The sequence shown here is derived from an EMBL/GenBank/DDBJ whole genome shotgun (WGS) entry which is preliminary data.</text>
</comment>
<protein>
    <submittedName>
        <fullName evidence="3">Uncharacterized protein</fullName>
    </submittedName>
</protein>
<feature type="region of interest" description="Disordered" evidence="1">
    <location>
        <begin position="1"/>
        <end position="57"/>
    </location>
</feature>
<dbReference type="Proteomes" id="UP000222531">
    <property type="component" value="Unassembled WGS sequence"/>
</dbReference>
<dbReference type="SUPFAM" id="SSF81995">
    <property type="entry name" value="beta-sandwich domain of Sec23/24"/>
    <property type="match status" value="1"/>
</dbReference>
<evidence type="ECO:0000256" key="1">
    <source>
        <dbReference type="SAM" id="MobiDB-lite"/>
    </source>
</evidence>
<evidence type="ECO:0000313" key="4">
    <source>
        <dbReference type="Proteomes" id="UP000222531"/>
    </source>
</evidence>
<sequence>MTYPQQPGPYGQPGPPAQPGYGQGHGYAHPQQPAPGPYPYAAYGQPGAPGPYPPPVPPGNGGRAGKVVGVVFAGLVLVTAIAGGGLLLYKTRSGHDPVGGDGKRYMLTTPATILGGAYVKAAGAGEGLNSSDLRDLRRLGVTDPETASAAYDGGTGLDKKQIRWTGTWGRIKEPEAVVNGMFAALAHFSEQEKNGERLELVGPPRKVSPDGLDDAVMKCQTARVSNTLTQDRPMTMPVCVWADHSTAAEVFTIDAAAVATGKETSLSEAATLAAKVRRDVRTEIRP</sequence>
<accession>A0A2G1XFS8</accession>
<feature type="transmembrane region" description="Helical" evidence="2">
    <location>
        <begin position="67"/>
        <end position="89"/>
    </location>
</feature>
<keyword evidence="2" id="KW-1133">Transmembrane helix</keyword>
<keyword evidence="2" id="KW-0472">Membrane</keyword>
<name>A0A2G1XFS8_STRCJ</name>
<dbReference type="EMBL" id="NHZO01000151">
    <property type="protein sequence ID" value="PHQ50051.1"/>
    <property type="molecule type" value="Genomic_DNA"/>
</dbReference>
<dbReference type="OrthoDB" id="4350888at2"/>
<evidence type="ECO:0000313" key="3">
    <source>
        <dbReference type="EMBL" id="PHQ50051.1"/>
    </source>
</evidence>
<feature type="compositionally biased region" description="Pro residues" evidence="1">
    <location>
        <begin position="1"/>
        <end position="18"/>
    </location>
</feature>
<evidence type="ECO:0000256" key="2">
    <source>
        <dbReference type="SAM" id="Phobius"/>
    </source>
</evidence>
<reference evidence="3 4" key="1">
    <citation type="journal article" date="2017" name="Biochemistry">
        <title>Identification of the Biosynthetic Pathway for the Antibiotic Bicyclomycin.</title>
        <authorList>
            <person name="Patteson J."/>
            <person name="Cai W."/>
            <person name="Johnson R.A."/>
            <person name="Santa Maria K."/>
            <person name="Li B."/>
        </authorList>
    </citation>
    <scope>NUCLEOTIDE SEQUENCE [LARGE SCALE GENOMIC DNA]</scope>
    <source>
        <strain evidence="3 4">ATCC 21532</strain>
    </source>
</reference>
<keyword evidence="2" id="KW-0812">Transmembrane</keyword>
<organism evidence="3 4">
    <name type="scientific">Streptomyces cinnamoneus</name>
    <name type="common">Streptoverticillium cinnamoneum</name>
    <dbReference type="NCBI Taxonomy" id="53446"/>
    <lineage>
        <taxon>Bacteria</taxon>
        <taxon>Bacillati</taxon>
        <taxon>Actinomycetota</taxon>
        <taxon>Actinomycetes</taxon>
        <taxon>Kitasatosporales</taxon>
        <taxon>Streptomycetaceae</taxon>
        <taxon>Streptomyces</taxon>
        <taxon>Streptomyces cinnamoneus group</taxon>
    </lineage>
</organism>
<dbReference type="RefSeq" id="WP_099200538.1">
    <property type="nucleotide sequence ID" value="NZ_JBIRXA010000001.1"/>
</dbReference>
<dbReference type="AlphaFoldDB" id="A0A2G1XFS8"/>
<feature type="compositionally biased region" description="Pro residues" evidence="1">
    <location>
        <begin position="48"/>
        <end position="57"/>
    </location>
</feature>
<gene>
    <name evidence="3" type="ORF">BLA24_20820</name>
</gene>
<keyword evidence="4" id="KW-1185">Reference proteome</keyword>